<sequence>MCSYSSIFDVPENMPCNKRIELTTFRMLVVRFIPLNYYLAFLKLSNTTLLEVQDSIFNASGKTDEQLGELRMRRDELTKELQAMLEVERLTAVVPGVPLPVKTSSGSNSYFANKRNLKKFAIKNI</sequence>
<organism evidence="1 2">
    <name type="scientific">Mucor lusitanicus CBS 277.49</name>
    <dbReference type="NCBI Taxonomy" id="747725"/>
    <lineage>
        <taxon>Eukaryota</taxon>
        <taxon>Fungi</taxon>
        <taxon>Fungi incertae sedis</taxon>
        <taxon>Mucoromycota</taxon>
        <taxon>Mucoromycotina</taxon>
        <taxon>Mucoromycetes</taxon>
        <taxon>Mucorales</taxon>
        <taxon>Mucorineae</taxon>
        <taxon>Mucoraceae</taxon>
        <taxon>Mucor</taxon>
    </lineage>
</organism>
<protein>
    <submittedName>
        <fullName evidence="1">Uncharacterized protein</fullName>
    </submittedName>
</protein>
<comment type="caution">
    <text evidence="1">The sequence shown here is derived from an EMBL/GenBank/DDBJ whole genome shotgun (WGS) entry which is preliminary data.</text>
</comment>
<evidence type="ECO:0000313" key="2">
    <source>
        <dbReference type="Proteomes" id="UP000077051"/>
    </source>
</evidence>
<name>A0A168KTE2_MUCCL</name>
<dbReference type="Proteomes" id="UP000077051">
    <property type="component" value="Unassembled WGS sequence"/>
</dbReference>
<dbReference type="AlphaFoldDB" id="A0A168KTE2"/>
<gene>
    <name evidence="1" type="ORF">MUCCIDRAFT_80770</name>
</gene>
<dbReference type="EMBL" id="AMYB01000004">
    <property type="protein sequence ID" value="OAD02743.1"/>
    <property type="molecule type" value="Genomic_DNA"/>
</dbReference>
<reference evidence="1 2" key="1">
    <citation type="submission" date="2015-06" db="EMBL/GenBank/DDBJ databases">
        <title>Expansion of signal transduction pathways in fungi by whole-genome duplication.</title>
        <authorList>
            <consortium name="DOE Joint Genome Institute"/>
            <person name="Corrochano L.M."/>
            <person name="Kuo A."/>
            <person name="Marcet-Houben M."/>
            <person name="Polaino S."/>
            <person name="Salamov A."/>
            <person name="Villalobos J.M."/>
            <person name="Alvarez M.I."/>
            <person name="Avalos J."/>
            <person name="Benito E.P."/>
            <person name="Benoit I."/>
            <person name="Burger G."/>
            <person name="Camino L.P."/>
            <person name="Canovas D."/>
            <person name="Cerda-Olmedo E."/>
            <person name="Cheng J.-F."/>
            <person name="Dominguez A."/>
            <person name="Elias M."/>
            <person name="Eslava A.P."/>
            <person name="Glaser F."/>
            <person name="Grimwood J."/>
            <person name="Gutierrez G."/>
            <person name="Heitman J."/>
            <person name="Henrissat B."/>
            <person name="Iturriaga E.A."/>
            <person name="Lang B.F."/>
            <person name="Lavin J.L."/>
            <person name="Lee S."/>
            <person name="Li W."/>
            <person name="Lindquist E."/>
            <person name="Lopez-Garcia S."/>
            <person name="Luque E.M."/>
            <person name="Marcos A.T."/>
            <person name="Martin J."/>
            <person name="Mccluskey K."/>
            <person name="Medina H.R."/>
            <person name="Miralles-Duran A."/>
            <person name="Miyazaki A."/>
            <person name="Munoz-Torres E."/>
            <person name="Oguiza J.A."/>
            <person name="Ohm R."/>
            <person name="Olmedo M."/>
            <person name="Orejas M."/>
            <person name="Ortiz-Castellanos L."/>
            <person name="Pisabarro A.G."/>
            <person name="Rodriguez-Romero J."/>
            <person name="Ruiz-Herrera J."/>
            <person name="Ruiz-Vazquez R."/>
            <person name="Sanz C."/>
            <person name="Schackwitz W."/>
            <person name="Schmutz J."/>
            <person name="Shahriari M."/>
            <person name="Shelest E."/>
            <person name="Silva-Franco F."/>
            <person name="Soanes D."/>
            <person name="Syed K."/>
            <person name="Tagua V.G."/>
            <person name="Talbot N.J."/>
            <person name="Thon M."/>
            <person name="De Vries R.P."/>
            <person name="Wiebenga A."/>
            <person name="Yadav J.S."/>
            <person name="Braun E.L."/>
            <person name="Baker S."/>
            <person name="Garre V."/>
            <person name="Horwitz B."/>
            <person name="Torres-Martinez S."/>
            <person name="Idnurm A."/>
            <person name="Herrera-Estrella A."/>
            <person name="Gabaldon T."/>
            <person name="Grigoriev I.V."/>
        </authorList>
    </citation>
    <scope>NUCLEOTIDE SEQUENCE [LARGE SCALE GENOMIC DNA]</scope>
    <source>
        <strain evidence="1 2">CBS 277.49</strain>
    </source>
</reference>
<proteinExistence type="predicted"/>
<accession>A0A168KTE2</accession>
<keyword evidence="2" id="KW-1185">Reference proteome</keyword>
<dbReference type="VEuPathDB" id="FungiDB:MUCCIDRAFT_80770"/>
<evidence type="ECO:0000313" key="1">
    <source>
        <dbReference type="EMBL" id="OAD02743.1"/>
    </source>
</evidence>